<feature type="signal peptide" evidence="2">
    <location>
        <begin position="1"/>
        <end position="21"/>
    </location>
</feature>
<dbReference type="KEGG" id="pbp:STSP1_02244"/>
<evidence type="ECO:0000256" key="2">
    <source>
        <dbReference type="SAM" id="SignalP"/>
    </source>
</evidence>
<evidence type="ECO:0000256" key="1">
    <source>
        <dbReference type="ARBA" id="ARBA00022729"/>
    </source>
</evidence>
<proteinExistence type="predicted"/>
<dbReference type="NCBIfam" id="NF038402">
    <property type="entry name" value="TroA_like"/>
    <property type="match status" value="1"/>
</dbReference>
<protein>
    <submittedName>
        <fullName evidence="4">Vitamin B12-binding protein</fullName>
    </submittedName>
</protein>
<name>A0A1W6LPU4_9BACT</name>
<dbReference type="Proteomes" id="UP000193334">
    <property type="component" value="Chromosome"/>
</dbReference>
<sequence length="289" mass="31287" precursor="true">MKKLFLITVLLASFISLSSCGSSPEKGGTQERLVSLSPNITELLFALGLGEKVAGVTSYCDYPAQCREKQSVGSIMEPDIETVISLSPDTVFISNTEIHRRIGSRLEGIGAETVIVETKNIDDIYSAIDKISRICGVQQRGSALKAQIRKKLSEIRSLSSGGAAPKVLVVVQREPIMAAGKGTYIDSLLEIAGAENAAEQSGYPKYNAESLVVMNPDIIIESDAKTDGIKKLEKQNYYSRWKTNAAEEGNVYQVNADVVSRLGPRITKAAKLLRSIVKQSEKGKKFAGD</sequence>
<dbReference type="InterPro" id="IPR002491">
    <property type="entry name" value="ABC_transptr_periplasmic_BD"/>
</dbReference>
<dbReference type="GO" id="GO:0071281">
    <property type="term" value="P:cellular response to iron ion"/>
    <property type="evidence" value="ECO:0007669"/>
    <property type="project" value="TreeGrafter"/>
</dbReference>
<dbReference type="PROSITE" id="PS51257">
    <property type="entry name" value="PROKAR_LIPOPROTEIN"/>
    <property type="match status" value="1"/>
</dbReference>
<evidence type="ECO:0000313" key="4">
    <source>
        <dbReference type="EMBL" id="ARN57818.1"/>
    </source>
</evidence>
<dbReference type="Pfam" id="PF01497">
    <property type="entry name" value="Peripla_BP_2"/>
    <property type="match status" value="1"/>
</dbReference>
<dbReference type="InterPro" id="IPR054828">
    <property type="entry name" value="Vit_B12_bind_prot"/>
</dbReference>
<dbReference type="RefSeq" id="WP_085756436.1">
    <property type="nucleotide sequence ID" value="NZ_CP021023.1"/>
</dbReference>
<evidence type="ECO:0000313" key="5">
    <source>
        <dbReference type="Proteomes" id="UP000193334"/>
    </source>
</evidence>
<dbReference type="InterPro" id="IPR050902">
    <property type="entry name" value="ABC_Transporter_SBP"/>
</dbReference>
<gene>
    <name evidence="4" type="primary">btuF</name>
    <name evidence="4" type="ORF">STSP1_02244</name>
</gene>
<dbReference type="PANTHER" id="PTHR30535">
    <property type="entry name" value="VITAMIN B12-BINDING PROTEIN"/>
    <property type="match status" value="1"/>
</dbReference>
<dbReference type="PROSITE" id="PS50983">
    <property type="entry name" value="FE_B12_PBP"/>
    <property type="match status" value="1"/>
</dbReference>
<keyword evidence="1 2" id="KW-0732">Signal</keyword>
<dbReference type="EMBL" id="CP021023">
    <property type="protein sequence ID" value="ARN57818.1"/>
    <property type="molecule type" value="Genomic_DNA"/>
</dbReference>
<dbReference type="AlphaFoldDB" id="A0A1W6LPU4"/>
<dbReference type="SUPFAM" id="SSF53807">
    <property type="entry name" value="Helical backbone' metal receptor"/>
    <property type="match status" value="1"/>
</dbReference>
<accession>A0A1W6LPU4</accession>
<organism evidence="4 5">
    <name type="scientific">Sedimentisphaera salicampi</name>
    <dbReference type="NCBI Taxonomy" id="1941349"/>
    <lineage>
        <taxon>Bacteria</taxon>
        <taxon>Pseudomonadati</taxon>
        <taxon>Planctomycetota</taxon>
        <taxon>Phycisphaerae</taxon>
        <taxon>Sedimentisphaerales</taxon>
        <taxon>Sedimentisphaeraceae</taxon>
        <taxon>Sedimentisphaera</taxon>
    </lineage>
</organism>
<feature type="domain" description="Fe/B12 periplasmic-binding" evidence="3">
    <location>
        <begin position="32"/>
        <end position="284"/>
    </location>
</feature>
<feature type="chain" id="PRO_5012958542" evidence="2">
    <location>
        <begin position="22"/>
        <end position="289"/>
    </location>
</feature>
<dbReference type="PANTHER" id="PTHR30535:SF34">
    <property type="entry name" value="MOLYBDATE-BINDING PROTEIN MOLA"/>
    <property type="match status" value="1"/>
</dbReference>
<dbReference type="STRING" id="1941349.STSP1_02244"/>
<evidence type="ECO:0000259" key="3">
    <source>
        <dbReference type="PROSITE" id="PS50983"/>
    </source>
</evidence>
<dbReference type="Gene3D" id="3.40.50.1980">
    <property type="entry name" value="Nitrogenase molybdenum iron protein domain"/>
    <property type="match status" value="2"/>
</dbReference>
<keyword evidence="5" id="KW-1185">Reference proteome</keyword>
<reference evidence="5" key="1">
    <citation type="submission" date="2017-04" db="EMBL/GenBank/DDBJ databases">
        <title>Comparative genomics and description of representatives of a novel lineage of planctomycetes thriving in anoxic sediments.</title>
        <authorList>
            <person name="Spring S."/>
            <person name="Bunk B."/>
            <person name="Sproer C."/>
        </authorList>
    </citation>
    <scope>NUCLEOTIDE SEQUENCE [LARGE SCALE GENOMIC DNA]</scope>
    <source>
        <strain evidence="5">ST-PulAB-D4</strain>
    </source>
</reference>